<evidence type="ECO:0000313" key="6">
    <source>
        <dbReference type="EMBL" id="PSN83476.1"/>
    </source>
</evidence>
<dbReference type="GO" id="GO:0016887">
    <property type="term" value="F:ATP hydrolysis activity"/>
    <property type="evidence" value="ECO:0007669"/>
    <property type="project" value="InterPro"/>
</dbReference>
<dbReference type="Gene3D" id="3.40.50.300">
    <property type="entry name" value="P-loop containing nucleotide triphosphate hydrolases"/>
    <property type="match status" value="1"/>
</dbReference>
<keyword evidence="3" id="KW-0547">Nucleotide-binding</keyword>
<dbReference type="SUPFAM" id="SSF52540">
    <property type="entry name" value="P-loop containing nucleoside triphosphate hydrolases"/>
    <property type="match status" value="1"/>
</dbReference>
<keyword evidence="2" id="KW-0813">Transport</keyword>
<comment type="similarity">
    <text evidence="1">Belongs to the ABC transporter superfamily.</text>
</comment>
<dbReference type="InterPro" id="IPR003593">
    <property type="entry name" value="AAA+_ATPase"/>
</dbReference>
<dbReference type="AlphaFoldDB" id="A0A2R6AAT0"/>
<dbReference type="PANTHER" id="PTHR43335:SF11">
    <property type="entry name" value="ABC TRANSPORTER RELATED"/>
    <property type="match status" value="1"/>
</dbReference>
<sequence length="311" mass="33923">MSSVVLFERALKRYSTKTIGPIDLIVERGEVMGLIGPNGSGKTTTIRLMLGLIKPSAGRVLLNGFSPFSKRVEALRGVGYSPELPNLPTFFTPRELLMLIAREIGLSAQNHEVEDALERVGLLEYSDTKISKLSKGMVQRLSVAQALLGNPHALVLDEPLIGVDPIGADHLRALISDFASKGGTVVLSSHQLSEVESVCTSVTAFRKGRVLFSGKVSELVKSFLGVRTIKVDALGVNKSILERVSALEGVLHIEEDKSSLRIRVQADRDVRAKIARLLIEEGCELREIRYLDNALDELYRRAVLGEGGLES</sequence>
<accession>A0A2R6AAT0</accession>
<dbReference type="Pfam" id="PF00005">
    <property type="entry name" value="ABC_tran"/>
    <property type="match status" value="1"/>
</dbReference>
<evidence type="ECO:0000256" key="2">
    <source>
        <dbReference type="ARBA" id="ARBA00022448"/>
    </source>
</evidence>
<dbReference type="SMART" id="SM00382">
    <property type="entry name" value="AAA"/>
    <property type="match status" value="1"/>
</dbReference>
<name>A0A2R6AAT0_9ARCH</name>
<dbReference type="EMBL" id="NEXC01000023">
    <property type="protein sequence ID" value="PSN83476.1"/>
    <property type="molecule type" value="Genomic_DNA"/>
</dbReference>
<protein>
    <recommendedName>
        <fullName evidence="5">ABC transporter domain-containing protein</fullName>
    </recommendedName>
</protein>
<evidence type="ECO:0000256" key="1">
    <source>
        <dbReference type="ARBA" id="ARBA00005417"/>
    </source>
</evidence>
<keyword evidence="4" id="KW-0067">ATP-binding</keyword>
<feature type="domain" description="ABC transporter" evidence="5">
    <location>
        <begin position="1"/>
        <end position="232"/>
    </location>
</feature>
<dbReference type="PANTHER" id="PTHR43335">
    <property type="entry name" value="ABC TRANSPORTER, ATP-BINDING PROTEIN"/>
    <property type="match status" value="1"/>
</dbReference>
<dbReference type="PROSITE" id="PS50893">
    <property type="entry name" value="ABC_TRANSPORTER_2"/>
    <property type="match status" value="1"/>
</dbReference>
<dbReference type="GO" id="GO:0005524">
    <property type="term" value="F:ATP binding"/>
    <property type="evidence" value="ECO:0007669"/>
    <property type="project" value="UniProtKB-KW"/>
</dbReference>
<dbReference type="InterPro" id="IPR027417">
    <property type="entry name" value="P-loop_NTPase"/>
</dbReference>
<dbReference type="Proteomes" id="UP000240880">
    <property type="component" value="Unassembled WGS sequence"/>
</dbReference>
<evidence type="ECO:0000259" key="5">
    <source>
        <dbReference type="PROSITE" id="PS50893"/>
    </source>
</evidence>
<evidence type="ECO:0000256" key="3">
    <source>
        <dbReference type="ARBA" id="ARBA00022741"/>
    </source>
</evidence>
<comment type="caution">
    <text evidence="6">The sequence shown here is derived from an EMBL/GenBank/DDBJ whole genome shotgun (WGS) entry which is preliminary data.</text>
</comment>
<evidence type="ECO:0000256" key="4">
    <source>
        <dbReference type="ARBA" id="ARBA00022840"/>
    </source>
</evidence>
<reference evidence="6 7" key="1">
    <citation type="submission" date="2017-04" db="EMBL/GenBank/DDBJ databases">
        <title>Novel microbial lineages endemic to geothermal iron-oxide mats fill important gaps in the evolutionary history of Archaea.</title>
        <authorList>
            <person name="Jay Z.J."/>
            <person name="Beam J.P."/>
            <person name="Dlakic M."/>
            <person name="Rusch D.B."/>
            <person name="Kozubal M.A."/>
            <person name="Inskeep W.P."/>
        </authorList>
    </citation>
    <scope>NUCLEOTIDE SEQUENCE [LARGE SCALE GENOMIC DNA]</scope>
    <source>
        <strain evidence="6">OSP_D</strain>
    </source>
</reference>
<evidence type="ECO:0000313" key="7">
    <source>
        <dbReference type="Proteomes" id="UP000240880"/>
    </source>
</evidence>
<dbReference type="InterPro" id="IPR003439">
    <property type="entry name" value="ABC_transporter-like_ATP-bd"/>
</dbReference>
<organism evidence="6 7">
    <name type="scientific">Candidatus Marsarchaeota G1 archaeon OSP_D</name>
    <dbReference type="NCBI Taxonomy" id="1978155"/>
    <lineage>
        <taxon>Archaea</taxon>
        <taxon>Candidatus Marsarchaeota</taxon>
        <taxon>Candidatus Marsarchaeota group 1</taxon>
    </lineage>
</organism>
<gene>
    <name evidence="6" type="ORF">B9Q01_04670</name>
</gene>
<proteinExistence type="inferred from homology"/>